<name>A0A645E7N0_9ZZZZ</name>
<evidence type="ECO:0008006" key="2">
    <source>
        <dbReference type="Google" id="ProtNLM"/>
    </source>
</evidence>
<accession>A0A645E7N0</accession>
<proteinExistence type="predicted"/>
<sequence length="192" mass="21920">MNRDGKVNDADRVPIGNPTVPEIVYGFGFSLGYKGIDFSTFFQGVANESFWINAAATSPFNENAQLLKVYADSYWSEENRNIYATWPRLSPTINSNNVPGAIKRGENWQWDIKNTWFMRDGSFLRLKQVELGYTFPKAWTEKMHIPSLRLYVNGTNLLLFSKFKLWDVEMGGEGLGYPIQKVFNVGLNISLN</sequence>
<dbReference type="EMBL" id="VSSQ01042985">
    <property type="protein sequence ID" value="MPM96622.1"/>
    <property type="molecule type" value="Genomic_DNA"/>
</dbReference>
<evidence type="ECO:0000313" key="1">
    <source>
        <dbReference type="EMBL" id="MPM96622.1"/>
    </source>
</evidence>
<comment type="caution">
    <text evidence="1">The sequence shown here is derived from an EMBL/GenBank/DDBJ whole genome shotgun (WGS) entry which is preliminary data.</text>
</comment>
<reference evidence="1" key="1">
    <citation type="submission" date="2019-08" db="EMBL/GenBank/DDBJ databases">
        <authorList>
            <person name="Kucharzyk K."/>
            <person name="Murdoch R.W."/>
            <person name="Higgins S."/>
            <person name="Loffler F."/>
        </authorList>
    </citation>
    <scope>NUCLEOTIDE SEQUENCE</scope>
</reference>
<protein>
    <recommendedName>
        <fullName evidence="2">TonB-dependent receptor SusC</fullName>
    </recommendedName>
</protein>
<organism evidence="1">
    <name type="scientific">bioreactor metagenome</name>
    <dbReference type="NCBI Taxonomy" id="1076179"/>
    <lineage>
        <taxon>unclassified sequences</taxon>
        <taxon>metagenomes</taxon>
        <taxon>ecological metagenomes</taxon>
    </lineage>
</organism>
<gene>
    <name evidence="1" type="ORF">SDC9_143787</name>
</gene>
<dbReference type="AlphaFoldDB" id="A0A645E7N0"/>